<dbReference type="OMA" id="IISEWIQ"/>
<dbReference type="EMBL" id="KQ964628">
    <property type="protein sequence ID" value="KXN67554.1"/>
    <property type="molecule type" value="Genomic_DNA"/>
</dbReference>
<dbReference type="OrthoDB" id="408631at2759"/>
<proteinExistence type="predicted"/>
<keyword evidence="1 3" id="KW-0378">Hydrolase</keyword>
<gene>
    <name evidence="3" type="ORF">CONCODRAFT_10355</name>
</gene>
<dbReference type="PANTHER" id="PTHR48081">
    <property type="entry name" value="AB HYDROLASE SUPERFAMILY PROTEIN C4A8.06C"/>
    <property type="match status" value="1"/>
</dbReference>
<dbReference type="Pfam" id="PF07859">
    <property type="entry name" value="Abhydrolase_3"/>
    <property type="match status" value="1"/>
</dbReference>
<dbReference type="Proteomes" id="UP000070444">
    <property type="component" value="Unassembled WGS sequence"/>
</dbReference>
<accession>A0A137NY22</accession>
<evidence type="ECO:0000256" key="1">
    <source>
        <dbReference type="ARBA" id="ARBA00022801"/>
    </source>
</evidence>
<dbReference type="GO" id="GO:0016787">
    <property type="term" value="F:hydrolase activity"/>
    <property type="evidence" value="ECO:0007669"/>
    <property type="project" value="UniProtKB-KW"/>
</dbReference>
<evidence type="ECO:0000313" key="3">
    <source>
        <dbReference type="EMBL" id="KXN67554.1"/>
    </source>
</evidence>
<feature type="domain" description="Alpha/beta hydrolase fold-3" evidence="2">
    <location>
        <begin position="132"/>
        <end position="264"/>
    </location>
</feature>
<dbReference type="AlphaFoldDB" id="A0A137NY22"/>
<sequence length="470" mass="53327">MITLENLFKIGLKIANGTINSDLHSPNWGFMHGFAAKLLKSFLNNSIDLPIELSQFIMSSCKYLPWPGLEITRITIPDHFREEAYQWLKKHFEDKYGYYPVPKEHHWSLSRPLEAQWIIPTGRGSNKSQSLVYYIHGGGYIIGHSCNYNYAYRDLTDASSSNLFSIDYRLGPQYTISSMLEDVLAGYLYIISQKSQGGANINSTKLIISGESAGGGLILNLLHSIRYSNISSPAGAVLISPVTDLSLSQPSMLTNSKIDILWDMTEPVTLTSKGLNIHSALYYTIFKYPSRELLLRFRNDGTPFGPKETIFWPEISPLMDSNMNDLPPTITIVGERDSLRDSGIVYGKMRAEAEIKSTKKSLIPNIQTYVFEDMLHAFPVLPPNKYCIKALKTVGEFIYQVMNANNELAINSRNYSYIPDYKKSYMHSTYNMYWNNIKNEYIPWNSSYTTVQFPTSQVLTLPGPEFVPLP</sequence>
<dbReference type="STRING" id="796925.A0A137NY22"/>
<evidence type="ECO:0000259" key="2">
    <source>
        <dbReference type="Pfam" id="PF07859"/>
    </source>
</evidence>
<dbReference type="PANTHER" id="PTHR48081:SF8">
    <property type="entry name" value="ALPHA_BETA HYDROLASE FOLD-3 DOMAIN-CONTAINING PROTEIN-RELATED"/>
    <property type="match status" value="1"/>
</dbReference>
<dbReference type="SUPFAM" id="SSF53474">
    <property type="entry name" value="alpha/beta-Hydrolases"/>
    <property type="match status" value="1"/>
</dbReference>
<dbReference type="Gene3D" id="3.40.50.1820">
    <property type="entry name" value="alpha/beta hydrolase"/>
    <property type="match status" value="1"/>
</dbReference>
<protein>
    <submittedName>
        <fullName evidence="3">Alpha/beta-hydrolase</fullName>
    </submittedName>
</protein>
<evidence type="ECO:0000313" key="4">
    <source>
        <dbReference type="Proteomes" id="UP000070444"/>
    </source>
</evidence>
<dbReference type="InterPro" id="IPR029058">
    <property type="entry name" value="AB_hydrolase_fold"/>
</dbReference>
<dbReference type="InterPro" id="IPR013094">
    <property type="entry name" value="AB_hydrolase_3"/>
</dbReference>
<organism evidence="3 4">
    <name type="scientific">Conidiobolus coronatus (strain ATCC 28846 / CBS 209.66 / NRRL 28638)</name>
    <name type="common">Delacroixia coronata</name>
    <dbReference type="NCBI Taxonomy" id="796925"/>
    <lineage>
        <taxon>Eukaryota</taxon>
        <taxon>Fungi</taxon>
        <taxon>Fungi incertae sedis</taxon>
        <taxon>Zoopagomycota</taxon>
        <taxon>Entomophthoromycotina</taxon>
        <taxon>Entomophthoromycetes</taxon>
        <taxon>Entomophthorales</taxon>
        <taxon>Ancylistaceae</taxon>
        <taxon>Conidiobolus</taxon>
    </lineage>
</organism>
<keyword evidence="4" id="KW-1185">Reference proteome</keyword>
<reference evidence="3 4" key="1">
    <citation type="journal article" date="2015" name="Genome Biol. Evol.">
        <title>Phylogenomic analyses indicate that early fungi evolved digesting cell walls of algal ancestors of land plants.</title>
        <authorList>
            <person name="Chang Y."/>
            <person name="Wang S."/>
            <person name="Sekimoto S."/>
            <person name="Aerts A.L."/>
            <person name="Choi C."/>
            <person name="Clum A."/>
            <person name="LaButti K.M."/>
            <person name="Lindquist E.A."/>
            <person name="Yee Ngan C."/>
            <person name="Ohm R.A."/>
            <person name="Salamov A.A."/>
            <person name="Grigoriev I.V."/>
            <person name="Spatafora J.W."/>
            <person name="Berbee M.L."/>
        </authorList>
    </citation>
    <scope>NUCLEOTIDE SEQUENCE [LARGE SCALE GENOMIC DNA]</scope>
    <source>
        <strain evidence="3 4">NRRL 28638</strain>
    </source>
</reference>
<name>A0A137NY22_CONC2</name>
<dbReference type="InterPro" id="IPR050300">
    <property type="entry name" value="GDXG_lipolytic_enzyme"/>
</dbReference>